<evidence type="ECO:0000313" key="3">
    <source>
        <dbReference type="EnsemblMetazoa" id="G22402.1:cds"/>
    </source>
</evidence>
<sequence>MDRLYIVFFLALCCMSKTKCSCGKYQYCTLLDWQSWEACKGQCGGITEQVRKRSVCVETSKIQPFTVANVIAYCKFTEPLSEKKVCPQCPHGIFNASTSMCDYCNLPKKTRVRYMRPDWLRYLEISLLVIISLTLLMVMGCLCRKCCIWCECCDDDDDENYNKTDGV</sequence>
<dbReference type="Proteomes" id="UP000005408">
    <property type="component" value="Unassembled WGS sequence"/>
</dbReference>
<evidence type="ECO:0000313" key="4">
    <source>
        <dbReference type="Proteomes" id="UP000005408"/>
    </source>
</evidence>
<keyword evidence="4" id="KW-1185">Reference proteome</keyword>
<keyword evidence="2" id="KW-0732">Signal</keyword>
<evidence type="ECO:0000256" key="2">
    <source>
        <dbReference type="SAM" id="SignalP"/>
    </source>
</evidence>
<protein>
    <submittedName>
        <fullName evidence="3">Uncharacterized protein</fullName>
    </submittedName>
</protein>
<name>A0A8W8KAT2_MAGGI</name>
<feature type="transmembrane region" description="Helical" evidence="1">
    <location>
        <begin position="119"/>
        <end position="139"/>
    </location>
</feature>
<organism evidence="3 4">
    <name type="scientific">Magallana gigas</name>
    <name type="common">Pacific oyster</name>
    <name type="synonym">Crassostrea gigas</name>
    <dbReference type="NCBI Taxonomy" id="29159"/>
    <lineage>
        <taxon>Eukaryota</taxon>
        <taxon>Metazoa</taxon>
        <taxon>Spiralia</taxon>
        <taxon>Lophotrochozoa</taxon>
        <taxon>Mollusca</taxon>
        <taxon>Bivalvia</taxon>
        <taxon>Autobranchia</taxon>
        <taxon>Pteriomorphia</taxon>
        <taxon>Ostreida</taxon>
        <taxon>Ostreoidea</taxon>
        <taxon>Ostreidae</taxon>
        <taxon>Magallana</taxon>
    </lineage>
</organism>
<dbReference type="AlphaFoldDB" id="A0A8W8KAT2"/>
<dbReference type="OrthoDB" id="6148324at2759"/>
<dbReference type="OMA" id="DQCANTH"/>
<proteinExistence type="predicted"/>
<keyword evidence="1" id="KW-1133">Transmembrane helix</keyword>
<feature type="signal peptide" evidence="2">
    <location>
        <begin position="1"/>
        <end position="20"/>
    </location>
</feature>
<evidence type="ECO:0000256" key="1">
    <source>
        <dbReference type="SAM" id="Phobius"/>
    </source>
</evidence>
<feature type="chain" id="PRO_5036466933" evidence="2">
    <location>
        <begin position="21"/>
        <end position="167"/>
    </location>
</feature>
<accession>A0A8W8KAT2</accession>
<reference evidence="3" key="1">
    <citation type="submission" date="2022-08" db="UniProtKB">
        <authorList>
            <consortium name="EnsemblMetazoa"/>
        </authorList>
    </citation>
    <scope>IDENTIFICATION</scope>
    <source>
        <strain evidence="3">05x7-T-G4-1.051#20</strain>
    </source>
</reference>
<keyword evidence="1" id="KW-0812">Transmembrane</keyword>
<dbReference type="EnsemblMetazoa" id="G22402.1">
    <property type="protein sequence ID" value="G22402.1:cds"/>
    <property type="gene ID" value="G22402"/>
</dbReference>
<keyword evidence="1" id="KW-0472">Membrane</keyword>